<reference evidence="1" key="2">
    <citation type="journal article" date="2014" name="ISME J.">
        <title>Microbial stratification in low pH oxic and suboxic macroscopic growths along an acid mine drainage.</title>
        <authorList>
            <person name="Mendez-Garcia C."/>
            <person name="Mesa V."/>
            <person name="Sprenger R.R."/>
            <person name="Richter M."/>
            <person name="Diez M.S."/>
            <person name="Solano J."/>
            <person name="Bargiela R."/>
            <person name="Golyshina O.V."/>
            <person name="Manteca A."/>
            <person name="Ramos J.L."/>
            <person name="Gallego J.R."/>
            <person name="Llorente I."/>
            <person name="Martins Dos Santos V.A."/>
            <person name="Jensen O.N."/>
            <person name="Pelaez A.I."/>
            <person name="Sanchez J."/>
            <person name="Ferrer M."/>
        </authorList>
    </citation>
    <scope>NUCLEOTIDE SEQUENCE</scope>
</reference>
<protein>
    <recommendedName>
        <fullName evidence="2">Transposase</fullName>
    </recommendedName>
</protein>
<accession>T1CM45</accession>
<name>T1CM45_9ZZZZ</name>
<dbReference type="EMBL" id="AUZX01004744">
    <property type="protein sequence ID" value="EQD69975.1"/>
    <property type="molecule type" value="Genomic_DNA"/>
</dbReference>
<proteinExistence type="predicted"/>
<dbReference type="AlphaFoldDB" id="T1CM45"/>
<reference evidence="1" key="1">
    <citation type="submission" date="2013-08" db="EMBL/GenBank/DDBJ databases">
        <authorList>
            <person name="Mendez C."/>
            <person name="Richter M."/>
            <person name="Ferrer M."/>
            <person name="Sanchez J."/>
        </authorList>
    </citation>
    <scope>NUCLEOTIDE SEQUENCE</scope>
</reference>
<gene>
    <name evidence="1" type="ORF">B1A_06544</name>
</gene>
<sequence length="72" mass="8561">MYRDPAFLLTTDLVSPDKVLLQAYFDRWEIEVNHRDEKDLLGVDQAQVWSEEATWRVPQFQVAVYAMCSLRR</sequence>
<evidence type="ECO:0008006" key="2">
    <source>
        <dbReference type="Google" id="ProtNLM"/>
    </source>
</evidence>
<organism evidence="1">
    <name type="scientific">mine drainage metagenome</name>
    <dbReference type="NCBI Taxonomy" id="410659"/>
    <lineage>
        <taxon>unclassified sequences</taxon>
        <taxon>metagenomes</taxon>
        <taxon>ecological metagenomes</taxon>
    </lineage>
</organism>
<evidence type="ECO:0000313" key="1">
    <source>
        <dbReference type="EMBL" id="EQD69975.1"/>
    </source>
</evidence>
<dbReference type="InterPro" id="IPR012337">
    <property type="entry name" value="RNaseH-like_sf"/>
</dbReference>
<dbReference type="SUPFAM" id="SSF53098">
    <property type="entry name" value="Ribonuclease H-like"/>
    <property type="match status" value="1"/>
</dbReference>
<comment type="caution">
    <text evidence="1">The sequence shown here is derived from an EMBL/GenBank/DDBJ whole genome shotgun (WGS) entry which is preliminary data.</text>
</comment>